<reference evidence="1 2" key="1">
    <citation type="submission" date="2020-04" db="EMBL/GenBank/DDBJ databases">
        <authorList>
            <person name="Wallbank WR R."/>
            <person name="Pardo Diaz C."/>
            <person name="Kozak K."/>
            <person name="Martin S."/>
            <person name="Jiggins C."/>
            <person name="Moest M."/>
            <person name="Warren A I."/>
            <person name="Byers J.R.P. K."/>
            <person name="Montejo-Kovacevich G."/>
            <person name="Yen C E."/>
        </authorList>
    </citation>
    <scope>NUCLEOTIDE SEQUENCE [LARGE SCALE GENOMIC DNA]</scope>
</reference>
<evidence type="ECO:0000313" key="1">
    <source>
        <dbReference type="EMBL" id="CAB3231228.1"/>
    </source>
</evidence>
<name>A0A8S0ZIT8_ARCPL</name>
<comment type="caution">
    <text evidence="1">The sequence shown here is derived from an EMBL/GenBank/DDBJ whole genome shotgun (WGS) entry which is preliminary data.</text>
</comment>
<dbReference type="Proteomes" id="UP000494256">
    <property type="component" value="Unassembled WGS sequence"/>
</dbReference>
<dbReference type="AlphaFoldDB" id="A0A8S0ZIT8"/>
<proteinExistence type="predicted"/>
<accession>A0A8S0ZIT8</accession>
<dbReference type="OrthoDB" id="8113025at2759"/>
<dbReference type="EMBL" id="CADEBD010000288">
    <property type="protein sequence ID" value="CAB3231228.1"/>
    <property type="molecule type" value="Genomic_DNA"/>
</dbReference>
<gene>
    <name evidence="1" type="ORF">APLA_LOCUS5067</name>
</gene>
<protein>
    <submittedName>
        <fullName evidence="1">Uncharacterized protein</fullName>
    </submittedName>
</protein>
<sequence length="125" mass="13480">MQALRGEAGAQRGLARLCRWRAAGARKKTLRQMRDAARRSGTPRPRCVPAPLCRLLPAARYISQNTSIIAWCAVRVSAGRARRGPGASRSEAGGRLASPCALFVHYCNAALENSRQGARVLNGLL</sequence>
<evidence type="ECO:0000313" key="2">
    <source>
        <dbReference type="Proteomes" id="UP000494256"/>
    </source>
</evidence>
<organism evidence="1 2">
    <name type="scientific">Arctia plantaginis</name>
    <name type="common">Wood tiger moth</name>
    <name type="synonym">Phalaena plantaginis</name>
    <dbReference type="NCBI Taxonomy" id="874455"/>
    <lineage>
        <taxon>Eukaryota</taxon>
        <taxon>Metazoa</taxon>
        <taxon>Ecdysozoa</taxon>
        <taxon>Arthropoda</taxon>
        <taxon>Hexapoda</taxon>
        <taxon>Insecta</taxon>
        <taxon>Pterygota</taxon>
        <taxon>Neoptera</taxon>
        <taxon>Endopterygota</taxon>
        <taxon>Lepidoptera</taxon>
        <taxon>Glossata</taxon>
        <taxon>Ditrysia</taxon>
        <taxon>Noctuoidea</taxon>
        <taxon>Erebidae</taxon>
        <taxon>Arctiinae</taxon>
        <taxon>Arctia</taxon>
    </lineage>
</organism>